<dbReference type="SUPFAM" id="SSF56349">
    <property type="entry name" value="DNA breaking-rejoining enzymes"/>
    <property type="match status" value="1"/>
</dbReference>
<dbReference type="Gene3D" id="1.10.150.130">
    <property type="match status" value="1"/>
</dbReference>
<comment type="similarity">
    <text evidence="1">Belongs to the 'phage' integrase family.</text>
</comment>
<dbReference type="CDD" id="cd00397">
    <property type="entry name" value="DNA_BRE_C"/>
    <property type="match status" value="1"/>
</dbReference>
<keyword evidence="6" id="KW-1185">Reference proteome</keyword>
<sequence>MANSSGRAPSDLEAIQALLERLNLRPEQLLSKRATPTMPTFAEYVDRVSAAVPASTLRVYGTYWRKLKAAWGHRTIDEPSPTEVKQFVLDIKGQVVVRRNARGGRTAMEHMVAAFRCLYSFAIEDGYIVMGDNPAATVEKPRRLPSNRYALTPVQLGEINRTAAHSGDDPHLDSLLLRLHEETACRRGGALALRPVDLNRQLCLIRLREKGETERDQPVSPTLMAALLRHVEQRGDGDEQGQVLRTRKGTPITRRRYDYLWSRLGKEVPWVRALGVSSHWLRTTTLTWVERNFGYAVARAYAGHNDRRSNAGTTTTYVRADIYEVAAALSAITKERHPLLEANAPDPWLWRSSRPETT</sequence>
<dbReference type="PANTHER" id="PTHR30349:SF41">
    <property type="entry name" value="INTEGRASE_RECOMBINASE PROTEIN MJ0367-RELATED"/>
    <property type="match status" value="1"/>
</dbReference>
<keyword evidence="2" id="KW-0238">DNA-binding</keyword>
<evidence type="ECO:0000313" key="5">
    <source>
        <dbReference type="EMBL" id="MFC4131219.1"/>
    </source>
</evidence>
<dbReference type="RefSeq" id="WP_253754542.1">
    <property type="nucleotide sequence ID" value="NZ_JAMZDZ010000001.1"/>
</dbReference>
<comment type="caution">
    <text evidence="5">The sequence shown here is derived from an EMBL/GenBank/DDBJ whole genome shotgun (WGS) entry which is preliminary data.</text>
</comment>
<dbReference type="InterPro" id="IPR011010">
    <property type="entry name" value="DNA_brk_join_enz"/>
</dbReference>
<name>A0ABV8LN65_9ACTN</name>
<dbReference type="Proteomes" id="UP001595816">
    <property type="component" value="Unassembled WGS sequence"/>
</dbReference>
<reference evidence="6" key="1">
    <citation type="journal article" date="2019" name="Int. J. Syst. Evol. Microbiol.">
        <title>The Global Catalogue of Microorganisms (GCM) 10K type strain sequencing project: providing services to taxonomists for standard genome sequencing and annotation.</title>
        <authorList>
            <consortium name="The Broad Institute Genomics Platform"/>
            <consortium name="The Broad Institute Genome Sequencing Center for Infectious Disease"/>
            <person name="Wu L."/>
            <person name="Ma J."/>
        </authorList>
    </citation>
    <scope>NUCLEOTIDE SEQUENCE [LARGE SCALE GENOMIC DNA]</scope>
    <source>
        <strain evidence="6">CGMCC 4.7289</strain>
    </source>
</reference>
<dbReference type="InterPro" id="IPR013762">
    <property type="entry name" value="Integrase-like_cat_sf"/>
</dbReference>
<protein>
    <submittedName>
        <fullName evidence="5">Tyrosine-type recombinase/integrase</fullName>
    </submittedName>
</protein>
<dbReference type="InterPro" id="IPR002104">
    <property type="entry name" value="Integrase_catalytic"/>
</dbReference>
<organism evidence="5 6">
    <name type="scientific">Hamadaea flava</name>
    <dbReference type="NCBI Taxonomy" id="1742688"/>
    <lineage>
        <taxon>Bacteria</taxon>
        <taxon>Bacillati</taxon>
        <taxon>Actinomycetota</taxon>
        <taxon>Actinomycetes</taxon>
        <taxon>Micromonosporales</taxon>
        <taxon>Micromonosporaceae</taxon>
        <taxon>Hamadaea</taxon>
    </lineage>
</organism>
<evidence type="ECO:0000313" key="6">
    <source>
        <dbReference type="Proteomes" id="UP001595816"/>
    </source>
</evidence>
<dbReference type="PANTHER" id="PTHR30349">
    <property type="entry name" value="PHAGE INTEGRASE-RELATED"/>
    <property type="match status" value="1"/>
</dbReference>
<dbReference type="InterPro" id="IPR050090">
    <property type="entry name" value="Tyrosine_recombinase_XerCD"/>
</dbReference>
<evidence type="ECO:0000256" key="2">
    <source>
        <dbReference type="ARBA" id="ARBA00023125"/>
    </source>
</evidence>
<accession>A0ABV8LN65</accession>
<keyword evidence="3" id="KW-0233">DNA recombination</keyword>
<evidence type="ECO:0000256" key="1">
    <source>
        <dbReference type="ARBA" id="ARBA00008857"/>
    </source>
</evidence>
<proteinExistence type="inferred from homology"/>
<gene>
    <name evidence="5" type="ORF">ACFOZ4_11450</name>
</gene>
<feature type="domain" description="Tyr recombinase" evidence="4">
    <location>
        <begin position="146"/>
        <end position="330"/>
    </location>
</feature>
<evidence type="ECO:0000256" key="3">
    <source>
        <dbReference type="ARBA" id="ARBA00023172"/>
    </source>
</evidence>
<dbReference type="EMBL" id="JBHSAY010000006">
    <property type="protein sequence ID" value="MFC4131219.1"/>
    <property type="molecule type" value="Genomic_DNA"/>
</dbReference>
<dbReference type="InterPro" id="IPR010998">
    <property type="entry name" value="Integrase_recombinase_N"/>
</dbReference>
<dbReference type="Gene3D" id="1.10.443.10">
    <property type="entry name" value="Intergrase catalytic core"/>
    <property type="match status" value="1"/>
</dbReference>
<dbReference type="PROSITE" id="PS51898">
    <property type="entry name" value="TYR_RECOMBINASE"/>
    <property type="match status" value="1"/>
</dbReference>
<evidence type="ECO:0000259" key="4">
    <source>
        <dbReference type="PROSITE" id="PS51898"/>
    </source>
</evidence>